<feature type="signal peptide" evidence="2">
    <location>
        <begin position="1"/>
        <end position="19"/>
    </location>
</feature>
<protein>
    <submittedName>
        <fullName evidence="3">Uncharacterized protein GlcG (DUF336 family)</fullName>
    </submittedName>
</protein>
<proteinExistence type="predicted"/>
<keyword evidence="4" id="KW-1185">Reference proteome</keyword>
<dbReference type="EMBL" id="QRDP01000004">
    <property type="protein sequence ID" value="RED15777.1"/>
    <property type="molecule type" value="Genomic_DNA"/>
</dbReference>
<dbReference type="PROSITE" id="PS51257">
    <property type="entry name" value="PROKAR_LIPOPROTEIN"/>
    <property type="match status" value="1"/>
</dbReference>
<dbReference type="InterPro" id="IPR038084">
    <property type="entry name" value="PduO/GlcC-like_sf"/>
</dbReference>
<evidence type="ECO:0000256" key="1">
    <source>
        <dbReference type="SAM" id="MobiDB-lite"/>
    </source>
</evidence>
<dbReference type="InterPro" id="IPR052517">
    <property type="entry name" value="GlcG_carb_metab_protein"/>
</dbReference>
<dbReference type="AlphaFoldDB" id="A0A3D9FDW8"/>
<organism evidence="3 4">
    <name type="scientific">Parasphingopyxis lamellibrachiae</name>
    <dbReference type="NCBI Taxonomy" id="680125"/>
    <lineage>
        <taxon>Bacteria</taxon>
        <taxon>Pseudomonadati</taxon>
        <taxon>Pseudomonadota</taxon>
        <taxon>Alphaproteobacteria</taxon>
        <taxon>Sphingomonadales</taxon>
        <taxon>Sphingomonadaceae</taxon>
        <taxon>Parasphingopyxis</taxon>
    </lineage>
</organism>
<feature type="compositionally biased region" description="Pro residues" evidence="1">
    <location>
        <begin position="37"/>
        <end position="48"/>
    </location>
</feature>
<name>A0A3D9FDW8_9SPHN</name>
<evidence type="ECO:0000313" key="3">
    <source>
        <dbReference type="EMBL" id="RED15777.1"/>
    </source>
</evidence>
<dbReference type="Gene3D" id="3.30.450.150">
    <property type="entry name" value="Haem-degrading domain"/>
    <property type="match status" value="3"/>
</dbReference>
<dbReference type="Proteomes" id="UP000256310">
    <property type="component" value="Unassembled WGS sequence"/>
</dbReference>
<dbReference type="Pfam" id="PF03928">
    <property type="entry name" value="HbpS-like"/>
    <property type="match status" value="3"/>
</dbReference>
<keyword evidence="2" id="KW-0732">Signal</keyword>
<dbReference type="InterPro" id="IPR005624">
    <property type="entry name" value="PduO/GlcC-like"/>
</dbReference>
<feature type="region of interest" description="Disordered" evidence="1">
    <location>
        <begin position="26"/>
        <end position="51"/>
    </location>
</feature>
<sequence>MKMGSKLTALLTASAFVLASCGGGGGGGTPGNTQGNPAPPPPPPPPPATTQYSVPAQLSLSTADVQQIIAQAAGEANARGLPVAIAVVDRVGNVLAVYAMTGADLSLTVPAPSGTNFDLQGTALPAPAAAAGAIAKAITGAYLSSGGNAFSTRTASEIVQQHFPPAPTTVGLESGPLFGVQFSALPCSDLVSRFTGVAGPNALIGPKRSPLGLSADPGGFPLYRNGVVIGGVGVMGDGIYGFDPNRLDNDNSDEEAIGLAATVGFEPPASIRANRIPVDGTTLKFSDADTGDFRSNPAAPPAFASIAGGLADVPGYFVAAGGILAGSAYGSEASGIRASTAGEFSIRDAFILSDGSGANRFPIRAATDAADVTTPLTAGEVTALLEEAFIIMRRARAQIRRPLDSRAQVTISIVDTHGEILGIVRSPDAPIFGIDVSLQKARTAAFFSGAQAGLLLQGNTSGIPSNRADIRSFTQATRDFLGDPNALTGTFAFADRSGGNLSRPFFPDGEVGRPQGPLSRPIASFNPFSTGLQSALVLENILDHVGFILGGGVGPDTPARCTATPDVAPGQNPLENGIQIFPGSVPIYRGNALVGGIGVSGDGIDQDDMISFLGTHNASLRVGGINNAPPAIRADRIVVNVGGNDVRLRYVSCPFAPFLDTDENNVCQGL</sequence>
<reference evidence="3 4" key="1">
    <citation type="submission" date="2018-07" db="EMBL/GenBank/DDBJ databases">
        <title>Genomic Encyclopedia of Type Strains, Phase IV (KMG-IV): sequencing the most valuable type-strain genomes for metagenomic binning, comparative biology and taxonomic classification.</title>
        <authorList>
            <person name="Goeker M."/>
        </authorList>
    </citation>
    <scope>NUCLEOTIDE SEQUENCE [LARGE SCALE GENOMIC DNA]</scope>
    <source>
        <strain evidence="3 4">DSM 26725</strain>
    </source>
</reference>
<comment type="caution">
    <text evidence="3">The sequence shown here is derived from an EMBL/GenBank/DDBJ whole genome shotgun (WGS) entry which is preliminary data.</text>
</comment>
<dbReference type="SUPFAM" id="SSF143744">
    <property type="entry name" value="GlcG-like"/>
    <property type="match status" value="2"/>
</dbReference>
<accession>A0A3D9FDW8</accession>
<dbReference type="PANTHER" id="PTHR34309">
    <property type="entry name" value="SLR1406 PROTEIN"/>
    <property type="match status" value="1"/>
</dbReference>
<evidence type="ECO:0000256" key="2">
    <source>
        <dbReference type="SAM" id="SignalP"/>
    </source>
</evidence>
<feature type="chain" id="PRO_5017795841" evidence="2">
    <location>
        <begin position="20"/>
        <end position="670"/>
    </location>
</feature>
<dbReference type="PANTHER" id="PTHR34309:SF1">
    <property type="entry name" value="PROTEIN GLCG"/>
    <property type="match status" value="1"/>
</dbReference>
<gene>
    <name evidence="3" type="ORF">DFR46_0783</name>
</gene>
<evidence type="ECO:0000313" key="4">
    <source>
        <dbReference type="Proteomes" id="UP000256310"/>
    </source>
</evidence>